<sequence length="905" mass="101895">MEKSLFRYIWTHSKRDQMIVCAVVLASQPFYFLSLDLPRQIVNQAIQGEAFKDGNATAPFLKLTWHWPDWLGGGSTPLFEGFQLSRVGLLLGLSCLFLLFVIINGAFKYWINVAKGVLGERMLRRLRFDLFTMVLRFTPDALRTVKSSETATIIKDEVEPIGGFIGDAFITPVFLSMQALTALFFIMVQNVWLGLMALAVVAIQLIIIPRLRRELLVLGKERQLASRELAGRVGEVLDGIEVVHVHNAYDWERAEIGNRLFTLYDLRVRIYNRKFVVKFLNNFLSQLTPFFFYAVGGYFALRGTLDIGQLVAVISAYRELPPPLKELIDWDQQRLDVQVKYDQVTQHFADERLAPLIEARLAEVQDEPLTGLLVAEGLRVTDPHGGMVLDGASFRLELPVHVAMIANGGAAASVMARIIARRMPGFGGQIRIGNRDLMQLPTSIAGRRIAYAGLDPILFPGSIRENLIYGLRARPVQNAEDARRKADRRIAEAIRTGNPLDDIADQWIDYDQIGVRDEDHLDHVLVELLNRIGMGNEIYLFGLAGWIDPERYPHVAERIVEARRRLRETFQASGMADLVVPFDPDRYNDQATIAENLLFGVPVADEFMGRSLASNSDFSGAIDRAGLTDDLVSMGLQIAETMTEIFEGLPPGHSLFEQFSFIGADELPDFEAILRRRRRTEALGREDRTKLLSLPLDYIEARHRLGLLDDELKLRLVRARALVRETLENAEVRGVEFYDQERVCAAAPVRDNLLFGRVSYRVANARQRVAEAISTVVRELGLREDIERIGLDHQVGTAGRLLTSQERASINLARCLVKKPDILVIDGALAPFDETRSQQMIDLLIDLFEQQSLFMVLPNDRQADNFDILMRFRDGQITTEERGGPAPGVRNTKPEAAPRIAGEVA</sequence>
<dbReference type="InterPro" id="IPR027417">
    <property type="entry name" value="P-loop_NTPase"/>
</dbReference>
<feature type="domain" description="ABC transporter" evidence="7">
    <location>
        <begin position="373"/>
        <end position="899"/>
    </location>
</feature>
<dbReference type="GO" id="GO:0034040">
    <property type="term" value="F:ATPase-coupled lipid transmembrane transporter activity"/>
    <property type="evidence" value="ECO:0007669"/>
    <property type="project" value="TreeGrafter"/>
</dbReference>
<evidence type="ECO:0000256" key="3">
    <source>
        <dbReference type="ARBA" id="ARBA00022989"/>
    </source>
</evidence>
<dbReference type="Gene3D" id="3.40.50.300">
    <property type="entry name" value="P-loop containing nucleotide triphosphate hydrolases"/>
    <property type="match status" value="2"/>
</dbReference>
<gene>
    <name evidence="9" type="ORF">I2H38_01300</name>
</gene>
<organism evidence="9 10">
    <name type="scientific">Microvirga alba</name>
    <dbReference type="NCBI Taxonomy" id="2791025"/>
    <lineage>
        <taxon>Bacteria</taxon>
        <taxon>Pseudomonadati</taxon>
        <taxon>Pseudomonadota</taxon>
        <taxon>Alphaproteobacteria</taxon>
        <taxon>Hyphomicrobiales</taxon>
        <taxon>Methylobacteriaceae</taxon>
        <taxon>Microvirga</taxon>
    </lineage>
</organism>
<feature type="domain" description="ABC transmembrane type-1" evidence="8">
    <location>
        <begin position="68"/>
        <end position="329"/>
    </location>
</feature>
<keyword evidence="9" id="KW-0067">ATP-binding</keyword>
<comment type="subcellular location">
    <subcellularLocation>
        <location evidence="1">Cell membrane</location>
        <topology evidence="1">Multi-pass membrane protein</topology>
    </subcellularLocation>
</comment>
<keyword evidence="10" id="KW-1185">Reference proteome</keyword>
<dbReference type="InterPro" id="IPR003439">
    <property type="entry name" value="ABC_transporter-like_ATP-bd"/>
</dbReference>
<dbReference type="CDD" id="cd07346">
    <property type="entry name" value="ABC_6TM_exporters"/>
    <property type="match status" value="1"/>
</dbReference>
<dbReference type="InterPro" id="IPR036640">
    <property type="entry name" value="ABC1_TM_sf"/>
</dbReference>
<dbReference type="GO" id="GO:0005886">
    <property type="term" value="C:plasma membrane"/>
    <property type="evidence" value="ECO:0007669"/>
    <property type="project" value="UniProtKB-SubCell"/>
</dbReference>
<dbReference type="SUPFAM" id="SSF52540">
    <property type="entry name" value="P-loop containing nucleoside triphosphate hydrolases"/>
    <property type="match status" value="1"/>
</dbReference>
<evidence type="ECO:0000256" key="5">
    <source>
        <dbReference type="SAM" id="MobiDB-lite"/>
    </source>
</evidence>
<dbReference type="SUPFAM" id="SSF90123">
    <property type="entry name" value="ABC transporter transmembrane region"/>
    <property type="match status" value="1"/>
</dbReference>
<dbReference type="InterPro" id="IPR039421">
    <property type="entry name" value="Type_1_exporter"/>
</dbReference>
<evidence type="ECO:0000256" key="4">
    <source>
        <dbReference type="ARBA" id="ARBA00023136"/>
    </source>
</evidence>
<reference evidence="9" key="1">
    <citation type="submission" date="2020-11" db="EMBL/GenBank/DDBJ databases">
        <authorList>
            <person name="Kim M.K."/>
        </authorList>
    </citation>
    <scope>NUCLEOTIDE SEQUENCE</scope>
    <source>
        <strain evidence="9">BT350</strain>
    </source>
</reference>
<protein>
    <submittedName>
        <fullName evidence="9">ABC transporter ATP-binding protein</fullName>
    </submittedName>
</protein>
<dbReference type="EMBL" id="JADQDO010000001">
    <property type="protein sequence ID" value="MBF9232006.1"/>
    <property type="molecule type" value="Genomic_DNA"/>
</dbReference>
<dbReference type="GO" id="GO:0140359">
    <property type="term" value="F:ABC-type transporter activity"/>
    <property type="evidence" value="ECO:0007669"/>
    <property type="project" value="InterPro"/>
</dbReference>
<evidence type="ECO:0000256" key="1">
    <source>
        <dbReference type="ARBA" id="ARBA00004651"/>
    </source>
</evidence>
<evidence type="ECO:0000256" key="2">
    <source>
        <dbReference type="ARBA" id="ARBA00022692"/>
    </source>
</evidence>
<evidence type="ECO:0000256" key="6">
    <source>
        <dbReference type="SAM" id="Phobius"/>
    </source>
</evidence>
<dbReference type="GO" id="GO:0016887">
    <property type="term" value="F:ATP hydrolysis activity"/>
    <property type="evidence" value="ECO:0007669"/>
    <property type="project" value="InterPro"/>
</dbReference>
<keyword evidence="2 6" id="KW-0812">Transmembrane</keyword>
<keyword evidence="3 6" id="KW-1133">Transmembrane helix</keyword>
<dbReference type="Proteomes" id="UP000599312">
    <property type="component" value="Unassembled WGS sequence"/>
</dbReference>
<feature type="transmembrane region" description="Helical" evidence="6">
    <location>
        <begin position="87"/>
        <end position="111"/>
    </location>
</feature>
<keyword evidence="4 6" id="KW-0472">Membrane</keyword>
<dbReference type="PROSITE" id="PS50893">
    <property type="entry name" value="ABC_TRANSPORTER_2"/>
    <property type="match status" value="1"/>
</dbReference>
<dbReference type="AlphaFoldDB" id="A0A931BIV4"/>
<comment type="caution">
    <text evidence="9">The sequence shown here is derived from an EMBL/GenBank/DDBJ whole genome shotgun (WGS) entry which is preliminary data.</text>
</comment>
<feature type="region of interest" description="Disordered" evidence="5">
    <location>
        <begin position="879"/>
        <end position="905"/>
    </location>
</feature>
<keyword evidence="9" id="KW-0547">Nucleotide-binding</keyword>
<dbReference type="PROSITE" id="PS50929">
    <property type="entry name" value="ABC_TM1F"/>
    <property type="match status" value="1"/>
</dbReference>
<evidence type="ECO:0000313" key="10">
    <source>
        <dbReference type="Proteomes" id="UP000599312"/>
    </source>
</evidence>
<dbReference type="PANTHER" id="PTHR24221">
    <property type="entry name" value="ATP-BINDING CASSETTE SUB-FAMILY B"/>
    <property type="match status" value="1"/>
</dbReference>
<name>A0A931BIV4_9HYPH</name>
<evidence type="ECO:0000259" key="8">
    <source>
        <dbReference type="PROSITE" id="PS50929"/>
    </source>
</evidence>
<feature type="transmembrane region" description="Helical" evidence="6">
    <location>
        <begin position="182"/>
        <end position="208"/>
    </location>
</feature>
<proteinExistence type="predicted"/>
<evidence type="ECO:0000313" key="9">
    <source>
        <dbReference type="EMBL" id="MBF9232006.1"/>
    </source>
</evidence>
<dbReference type="Pfam" id="PF00664">
    <property type="entry name" value="ABC_membrane"/>
    <property type="match status" value="1"/>
</dbReference>
<evidence type="ECO:0000259" key="7">
    <source>
        <dbReference type="PROSITE" id="PS50893"/>
    </source>
</evidence>
<dbReference type="GO" id="GO:0005524">
    <property type="term" value="F:ATP binding"/>
    <property type="evidence" value="ECO:0007669"/>
    <property type="project" value="UniProtKB-KW"/>
</dbReference>
<dbReference type="PANTHER" id="PTHR24221:SF654">
    <property type="entry name" value="ATP-BINDING CASSETTE SUB-FAMILY B MEMBER 6"/>
    <property type="match status" value="1"/>
</dbReference>
<dbReference type="InterPro" id="IPR011527">
    <property type="entry name" value="ABC1_TM_dom"/>
</dbReference>
<accession>A0A931BIV4</accession>
<dbReference type="Gene3D" id="1.20.1560.10">
    <property type="entry name" value="ABC transporter type 1, transmembrane domain"/>
    <property type="match status" value="1"/>
</dbReference>
<feature type="transmembrane region" description="Helical" evidence="6">
    <location>
        <begin position="279"/>
        <end position="301"/>
    </location>
</feature>